<keyword evidence="2" id="KW-1185">Reference proteome</keyword>
<dbReference type="EMBL" id="JBHTBY010000011">
    <property type="protein sequence ID" value="MFC7321727.1"/>
    <property type="molecule type" value="Genomic_DNA"/>
</dbReference>
<evidence type="ECO:0008006" key="3">
    <source>
        <dbReference type="Google" id="ProtNLM"/>
    </source>
</evidence>
<accession>A0ABW2K6D9</accession>
<organism evidence="1 2">
    <name type="scientific">Halobacillus campisalis</name>
    <dbReference type="NCBI Taxonomy" id="435909"/>
    <lineage>
        <taxon>Bacteria</taxon>
        <taxon>Bacillati</taxon>
        <taxon>Bacillota</taxon>
        <taxon>Bacilli</taxon>
        <taxon>Bacillales</taxon>
        <taxon>Bacillaceae</taxon>
        <taxon>Halobacillus</taxon>
    </lineage>
</organism>
<reference evidence="2" key="1">
    <citation type="journal article" date="2019" name="Int. J. Syst. Evol. Microbiol.">
        <title>The Global Catalogue of Microorganisms (GCM) 10K type strain sequencing project: providing services to taxonomists for standard genome sequencing and annotation.</title>
        <authorList>
            <consortium name="The Broad Institute Genomics Platform"/>
            <consortium name="The Broad Institute Genome Sequencing Center for Infectious Disease"/>
            <person name="Wu L."/>
            <person name="Ma J."/>
        </authorList>
    </citation>
    <scope>NUCLEOTIDE SEQUENCE [LARGE SCALE GENOMIC DNA]</scope>
    <source>
        <strain evidence="2">CCUG 73951</strain>
    </source>
</reference>
<gene>
    <name evidence="1" type="ORF">ACFQMN_12645</name>
</gene>
<dbReference type="RefSeq" id="WP_289216559.1">
    <property type="nucleotide sequence ID" value="NZ_JAPVRC010000007.1"/>
</dbReference>
<proteinExistence type="predicted"/>
<dbReference type="Proteomes" id="UP001596494">
    <property type="component" value="Unassembled WGS sequence"/>
</dbReference>
<name>A0ABW2K6D9_9BACI</name>
<protein>
    <recommendedName>
        <fullName evidence="3">Anti-sigma factor</fullName>
    </recommendedName>
</protein>
<comment type="caution">
    <text evidence="1">The sequence shown here is derived from an EMBL/GenBank/DDBJ whole genome shotgun (WGS) entry which is preliminary data.</text>
</comment>
<sequence>MNSEELYQSLVEEFREKVSRDLKEEELEFIKWMVEQHELEKQ</sequence>
<evidence type="ECO:0000313" key="1">
    <source>
        <dbReference type="EMBL" id="MFC7321727.1"/>
    </source>
</evidence>
<evidence type="ECO:0000313" key="2">
    <source>
        <dbReference type="Proteomes" id="UP001596494"/>
    </source>
</evidence>